<reference evidence="2 3" key="1">
    <citation type="submission" date="2020-10" db="EMBL/GenBank/DDBJ databases">
        <authorList>
            <person name="Sedaghatjoo S."/>
        </authorList>
    </citation>
    <scope>NUCLEOTIDE SEQUENCE [LARGE SCALE GENOMIC DNA]</scope>
    <source>
        <strain evidence="2 3">LLFL</strain>
    </source>
</reference>
<comment type="caution">
    <text evidence="2">The sequence shown here is derived from an EMBL/GenBank/DDBJ whole genome shotgun (WGS) entry which is preliminary data.</text>
</comment>
<dbReference type="EMBL" id="CAJHJF010002841">
    <property type="protein sequence ID" value="CAD6930304.1"/>
    <property type="molecule type" value="Genomic_DNA"/>
</dbReference>
<proteinExistence type="predicted"/>
<evidence type="ECO:0008006" key="4">
    <source>
        <dbReference type="Google" id="ProtNLM"/>
    </source>
</evidence>
<dbReference type="Proteomes" id="UP000836404">
    <property type="component" value="Unassembled WGS sequence"/>
</dbReference>
<gene>
    <name evidence="2" type="ORF">JKILLFL_G1188</name>
</gene>
<protein>
    <recommendedName>
        <fullName evidence="4">Extracellular membrane protein CFEM domain-containing protein</fullName>
    </recommendedName>
</protein>
<evidence type="ECO:0000256" key="1">
    <source>
        <dbReference type="SAM" id="SignalP"/>
    </source>
</evidence>
<keyword evidence="1" id="KW-0732">Signal</keyword>
<evidence type="ECO:0000313" key="2">
    <source>
        <dbReference type="EMBL" id="CAD6930304.1"/>
    </source>
</evidence>
<accession>A0A9N8M9F6</accession>
<feature type="chain" id="PRO_5041152867" description="Extracellular membrane protein CFEM domain-containing protein" evidence="1">
    <location>
        <begin position="20"/>
        <end position="99"/>
    </location>
</feature>
<sequence length="99" mass="11086">MKLITILISTVLLTSGIMAQSLQDPCWNAANRCAKADWDRGYAFCMCKAFTKGGIGCKSGCYDDLIHFDHHPHQVREDCNKICQNRNNCDARAPSSCRM</sequence>
<feature type="signal peptide" evidence="1">
    <location>
        <begin position="1"/>
        <end position="19"/>
    </location>
</feature>
<evidence type="ECO:0000313" key="3">
    <source>
        <dbReference type="Proteomes" id="UP000836404"/>
    </source>
</evidence>
<dbReference type="AlphaFoldDB" id="A0A9N8M9F6"/>
<keyword evidence="3" id="KW-1185">Reference proteome</keyword>
<name>A0A9N8M9F6_9BASI</name>
<organism evidence="2 3">
    <name type="scientific">Tilletia laevis</name>
    <dbReference type="NCBI Taxonomy" id="157183"/>
    <lineage>
        <taxon>Eukaryota</taxon>
        <taxon>Fungi</taxon>
        <taxon>Dikarya</taxon>
        <taxon>Basidiomycota</taxon>
        <taxon>Ustilaginomycotina</taxon>
        <taxon>Exobasidiomycetes</taxon>
        <taxon>Tilletiales</taxon>
        <taxon>Tilletiaceae</taxon>
        <taxon>Tilletia</taxon>
    </lineage>
</organism>